<dbReference type="AlphaFoldDB" id="A0A1X6Z9A1"/>
<organism evidence="2 3">
    <name type="scientific">Limimaricola soesokkakensis</name>
    <dbReference type="NCBI Taxonomy" id="1343159"/>
    <lineage>
        <taxon>Bacteria</taxon>
        <taxon>Pseudomonadati</taxon>
        <taxon>Pseudomonadota</taxon>
        <taxon>Alphaproteobacteria</taxon>
        <taxon>Rhodobacterales</taxon>
        <taxon>Paracoccaceae</taxon>
        <taxon>Limimaricola</taxon>
    </lineage>
</organism>
<dbReference type="Pfam" id="PF11284">
    <property type="entry name" value="DUF3085"/>
    <property type="match status" value="1"/>
</dbReference>
<gene>
    <name evidence="1" type="ORF">CLV79_105214</name>
    <name evidence="2" type="ORF">LOS8367_01958</name>
</gene>
<evidence type="ECO:0000313" key="1">
    <source>
        <dbReference type="EMBL" id="PSK86507.1"/>
    </source>
</evidence>
<dbReference type="RefSeq" id="WP_085896307.1">
    <property type="nucleotide sequence ID" value="NZ_FWFY01000005.1"/>
</dbReference>
<dbReference type="EMBL" id="PYGB01000005">
    <property type="protein sequence ID" value="PSK86507.1"/>
    <property type="molecule type" value="Genomic_DNA"/>
</dbReference>
<evidence type="ECO:0000313" key="4">
    <source>
        <dbReference type="Proteomes" id="UP000240624"/>
    </source>
</evidence>
<dbReference type="Proteomes" id="UP000193495">
    <property type="component" value="Unassembled WGS sequence"/>
</dbReference>
<evidence type="ECO:0000313" key="2">
    <source>
        <dbReference type="EMBL" id="SLN44843.1"/>
    </source>
</evidence>
<dbReference type="EMBL" id="FWFY01000005">
    <property type="protein sequence ID" value="SLN44843.1"/>
    <property type="molecule type" value="Genomic_DNA"/>
</dbReference>
<sequence length="188" mass="20991">MRATFDADHLLELLALSETARTRRPTYAQLFDPTLWRADMEATGRAAAVEGLRTDECPNLTIDDLDCTRIPPGLMLAGDEGIYFMTNAVSAEMEALRAYGRHVAYAREADPTWMPCKEVRHAKHAIFGQEDGVEFLGAEELRRGLVPGSLYEVHITAKAIVLPSSKGAYKKAFCPDRHLQTAIRDTRR</sequence>
<keyword evidence="4" id="KW-1185">Reference proteome</keyword>
<accession>A0A1X6Z9A1</accession>
<dbReference type="InterPro" id="IPR021436">
    <property type="entry name" value="DUF3085"/>
</dbReference>
<protein>
    <submittedName>
        <fullName evidence="2">Uncharacterized protein</fullName>
    </submittedName>
</protein>
<dbReference type="OrthoDB" id="7277249at2"/>
<reference evidence="1 4" key="2">
    <citation type="submission" date="2018-03" db="EMBL/GenBank/DDBJ databases">
        <title>Genomic Encyclopedia of Archaeal and Bacterial Type Strains, Phase II (KMG-II): from individual species to whole genera.</title>
        <authorList>
            <person name="Goeker M."/>
        </authorList>
    </citation>
    <scope>NUCLEOTIDE SEQUENCE [LARGE SCALE GENOMIC DNA]</scope>
    <source>
        <strain evidence="1 4">DSM 29956</strain>
    </source>
</reference>
<reference evidence="2 3" key="1">
    <citation type="submission" date="2017-03" db="EMBL/GenBank/DDBJ databases">
        <authorList>
            <person name="Afonso C.L."/>
            <person name="Miller P.J."/>
            <person name="Scott M.A."/>
            <person name="Spackman E."/>
            <person name="Goraichik I."/>
            <person name="Dimitrov K.M."/>
            <person name="Suarez D.L."/>
            <person name="Swayne D.E."/>
        </authorList>
    </citation>
    <scope>NUCLEOTIDE SEQUENCE [LARGE SCALE GENOMIC DNA]</scope>
    <source>
        <strain evidence="2 3">CECT 8367</strain>
    </source>
</reference>
<evidence type="ECO:0000313" key="3">
    <source>
        <dbReference type="Proteomes" id="UP000193495"/>
    </source>
</evidence>
<name>A0A1X6Z9A1_9RHOB</name>
<proteinExistence type="predicted"/>
<dbReference type="Proteomes" id="UP000240624">
    <property type="component" value="Unassembled WGS sequence"/>
</dbReference>